<reference evidence="11 12" key="1">
    <citation type="submission" date="2019-03" db="EMBL/GenBank/DDBJ databases">
        <title>Genomic Encyclopedia of Type Strains, Phase IV (KMG-IV): sequencing the most valuable type-strain genomes for metagenomic binning, comparative biology and taxonomic classification.</title>
        <authorList>
            <person name="Goeker M."/>
        </authorList>
    </citation>
    <scope>NUCLEOTIDE SEQUENCE [LARGE SCALE GENOMIC DNA]</scope>
    <source>
        <strain evidence="11 12">LX-B</strain>
    </source>
</reference>
<keyword evidence="4" id="KW-0597">Phosphoprotein</keyword>
<dbReference type="SUPFAM" id="SSF55874">
    <property type="entry name" value="ATPase domain of HSP90 chaperone/DNA topoisomerase II/histidine kinase"/>
    <property type="match status" value="1"/>
</dbReference>
<dbReference type="PRINTS" id="PR00344">
    <property type="entry name" value="BCTRLSENSOR"/>
</dbReference>
<keyword evidence="8" id="KW-1133">Transmembrane helix</keyword>
<dbReference type="InterPro" id="IPR005467">
    <property type="entry name" value="His_kinase_dom"/>
</dbReference>
<dbReference type="Gene3D" id="6.10.340.10">
    <property type="match status" value="1"/>
</dbReference>
<evidence type="ECO:0000256" key="3">
    <source>
        <dbReference type="ARBA" id="ARBA00012438"/>
    </source>
</evidence>
<dbReference type="Gene3D" id="3.30.565.10">
    <property type="entry name" value="Histidine kinase-like ATPase, C-terminal domain"/>
    <property type="match status" value="1"/>
</dbReference>
<keyword evidence="8" id="KW-0472">Membrane</keyword>
<dbReference type="InterPro" id="IPR004358">
    <property type="entry name" value="Sig_transdc_His_kin-like_C"/>
</dbReference>
<dbReference type="EC" id="2.7.13.3" evidence="3"/>
<feature type="domain" description="HAMP" evidence="10">
    <location>
        <begin position="315"/>
        <end position="371"/>
    </location>
</feature>
<gene>
    <name evidence="11" type="ORF">EDC14_101144</name>
</gene>
<dbReference type="PANTHER" id="PTHR34220">
    <property type="entry name" value="SENSOR HISTIDINE KINASE YPDA"/>
    <property type="match status" value="1"/>
</dbReference>
<evidence type="ECO:0000313" key="11">
    <source>
        <dbReference type="EMBL" id="TCL69922.1"/>
    </source>
</evidence>
<dbReference type="InterPro" id="IPR010559">
    <property type="entry name" value="Sig_transdc_His_kin_internal"/>
</dbReference>
<evidence type="ECO:0000259" key="9">
    <source>
        <dbReference type="PROSITE" id="PS50109"/>
    </source>
</evidence>
<keyword evidence="8" id="KW-0812">Transmembrane</keyword>
<dbReference type="CDD" id="cd06225">
    <property type="entry name" value="HAMP"/>
    <property type="match status" value="1"/>
</dbReference>
<evidence type="ECO:0000256" key="6">
    <source>
        <dbReference type="ARBA" id="ARBA00022777"/>
    </source>
</evidence>
<evidence type="ECO:0000256" key="8">
    <source>
        <dbReference type="SAM" id="Phobius"/>
    </source>
</evidence>
<evidence type="ECO:0000256" key="5">
    <source>
        <dbReference type="ARBA" id="ARBA00022679"/>
    </source>
</evidence>
<evidence type="ECO:0000259" key="10">
    <source>
        <dbReference type="PROSITE" id="PS50885"/>
    </source>
</evidence>
<sequence>MIVMFVSRIWDNLRLSYRDLKIKHKFFVVHCLIVFIVCSVSLVALQAALHIYDGLLYDESAKVLNLSTINIENELKRIEKLSYTLVSNRDIQNYLVNLKSRLSSTKMAEIDWDLTDILWEYVFERNVASVNLIDSQGTQYSGGPPIDEAMVRKLVPLAAGKEGVFSFVPDPTGAFLIGCRQIRRIHNLSLEPLGTLIIRIKIAELVSQSTTGENNKEVILLILDGKKEIYHSNRLPELLGKNFVFAKNTAYSLQKVNGRRFFESHTRSDFTGWTYFNILPYETVFKQIILMRTIILLIFGILFLCTIFISLRLARNLTRPIESLTQKMKKVEKGDFALESFSPEEAARADEIGDLQRDFAIMIRRIDALIKEDYTKQIVIKEAQFRALQAQINPHFLYNTLESINWLAKVNQQKEISRMVESLGHLFRSAISSKEAVISLGEELQLLDDYITIQKIRFGERLDYQPQINPGWRELRIPKLTLQPLVENAIHYGLEKMLGVCRIAVQTLEHEDCLEILIADDGPGIDEDILEKLKTGVVKPQGLGIGLNNIDDRIKTIFGERFGLTVVSRLEQGTTVSVRIPKAEGATDV</sequence>
<dbReference type="InterPro" id="IPR050640">
    <property type="entry name" value="Bact_2-comp_sensor_kinase"/>
</dbReference>
<dbReference type="PROSITE" id="PS50109">
    <property type="entry name" value="HIS_KIN"/>
    <property type="match status" value="1"/>
</dbReference>
<proteinExistence type="predicted"/>
<evidence type="ECO:0000313" key="12">
    <source>
        <dbReference type="Proteomes" id="UP000295008"/>
    </source>
</evidence>
<feature type="domain" description="Histidine kinase" evidence="9">
    <location>
        <begin position="482"/>
        <end position="584"/>
    </location>
</feature>
<dbReference type="EMBL" id="SLUN01000011">
    <property type="protein sequence ID" value="TCL69922.1"/>
    <property type="molecule type" value="Genomic_DNA"/>
</dbReference>
<feature type="transmembrane region" description="Helical" evidence="8">
    <location>
        <begin position="289"/>
        <end position="311"/>
    </location>
</feature>
<comment type="subcellular location">
    <subcellularLocation>
        <location evidence="2">Membrane</location>
    </subcellularLocation>
</comment>
<dbReference type="Proteomes" id="UP000295008">
    <property type="component" value="Unassembled WGS sequence"/>
</dbReference>
<evidence type="ECO:0000256" key="2">
    <source>
        <dbReference type="ARBA" id="ARBA00004370"/>
    </source>
</evidence>
<protein>
    <recommendedName>
        <fullName evidence="3">histidine kinase</fullName>
        <ecNumber evidence="3">2.7.13.3</ecNumber>
    </recommendedName>
</protein>
<dbReference type="InterPro" id="IPR003660">
    <property type="entry name" value="HAMP_dom"/>
</dbReference>
<evidence type="ECO:0000256" key="7">
    <source>
        <dbReference type="ARBA" id="ARBA00023012"/>
    </source>
</evidence>
<dbReference type="SMART" id="SM00387">
    <property type="entry name" value="HATPase_c"/>
    <property type="match status" value="1"/>
</dbReference>
<comment type="catalytic activity">
    <reaction evidence="1">
        <text>ATP + protein L-histidine = ADP + protein N-phospho-L-histidine.</text>
        <dbReference type="EC" id="2.7.13.3"/>
    </reaction>
</comment>
<dbReference type="GO" id="GO:0016020">
    <property type="term" value="C:membrane"/>
    <property type="evidence" value="ECO:0007669"/>
    <property type="project" value="UniProtKB-SubCell"/>
</dbReference>
<keyword evidence="5" id="KW-0808">Transferase</keyword>
<dbReference type="PROSITE" id="PS50885">
    <property type="entry name" value="HAMP"/>
    <property type="match status" value="1"/>
</dbReference>
<name>A0A4R1RVF0_HYDET</name>
<feature type="transmembrane region" description="Helical" evidence="8">
    <location>
        <begin position="26"/>
        <end position="52"/>
    </location>
</feature>
<comment type="caution">
    <text evidence="11">The sequence shown here is derived from an EMBL/GenBank/DDBJ whole genome shotgun (WGS) entry which is preliminary data.</text>
</comment>
<keyword evidence="12" id="KW-1185">Reference proteome</keyword>
<evidence type="ECO:0000256" key="4">
    <source>
        <dbReference type="ARBA" id="ARBA00022553"/>
    </source>
</evidence>
<keyword evidence="7" id="KW-0902">Two-component regulatory system</keyword>
<dbReference type="InterPro" id="IPR003594">
    <property type="entry name" value="HATPase_dom"/>
</dbReference>
<dbReference type="Pfam" id="PF02518">
    <property type="entry name" value="HATPase_c"/>
    <property type="match status" value="1"/>
</dbReference>
<dbReference type="InterPro" id="IPR036890">
    <property type="entry name" value="HATPase_C_sf"/>
</dbReference>
<dbReference type="Pfam" id="PF00672">
    <property type="entry name" value="HAMP"/>
    <property type="match status" value="1"/>
</dbReference>
<dbReference type="GO" id="GO:0000155">
    <property type="term" value="F:phosphorelay sensor kinase activity"/>
    <property type="evidence" value="ECO:0007669"/>
    <property type="project" value="InterPro"/>
</dbReference>
<organism evidence="11 12">
    <name type="scientific">Hydrogenispora ethanolica</name>
    <dbReference type="NCBI Taxonomy" id="1082276"/>
    <lineage>
        <taxon>Bacteria</taxon>
        <taxon>Bacillati</taxon>
        <taxon>Bacillota</taxon>
        <taxon>Hydrogenispora</taxon>
    </lineage>
</organism>
<accession>A0A4R1RVF0</accession>
<dbReference type="SMART" id="SM00304">
    <property type="entry name" value="HAMP"/>
    <property type="match status" value="1"/>
</dbReference>
<evidence type="ECO:0000256" key="1">
    <source>
        <dbReference type="ARBA" id="ARBA00000085"/>
    </source>
</evidence>
<dbReference type="PANTHER" id="PTHR34220:SF7">
    <property type="entry name" value="SENSOR HISTIDINE KINASE YPDA"/>
    <property type="match status" value="1"/>
</dbReference>
<dbReference type="SUPFAM" id="SSF158472">
    <property type="entry name" value="HAMP domain-like"/>
    <property type="match status" value="1"/>
</dbReference>
<dbReference type="Pfam" id="PF06580">
    <property type="entry name" value="His_kinase"/>
    <property type="match status" value="1"/>
</dbReference>
<dbReference type="AlphaFoldDB" id="A0A4R1RVF0"/>
<keyword evidence="6 11" id="KW-0418">Kinase</keyword>